<protein>
    <recommendedName>
        <fullName evidence="3">Macrocin O-methyltransferase</fullName>
    </recommendedName>
</protein>
<name>A0A5A8D0X1_CAFRO</name>
<organism evidence="1 2">
    <name type="scientific">Cafeteria roenbergensis</name>
    <name type="common">Marine flagellate</name>
    <dbReference type="NCBI Taxonomy" id="33653"/>
    <lineage>
        <taxon>Eukaryota</taxon>
        <taxon>Sar</taxon>
        <taxon>Stramenopiles</taxon>
        <taxon>Bigyra</taxon>
        <taxon>Opalozoa</taxon>
        <taxon>Bicosoecida</taxon>
        <taxon>Cafeteriaceae</taxon>
        <taxon>Cafeteria</taxon>
    </lineage>
</organism>
<accession>A0A5A8D0X1</accession>
<dbReference type="InterPro" id="IPR008884">
    <property type="entry name" value="TylF_MeTrfase"/>
</dbReference>
<reference evidence="1 2" key="1">
    <citation type="submission" date="2019-07" db="EMBL/GenBank/DDBJ databases">
        <title>Genomes of Cafeteria roenbergensis.</title>
        <authorList>
            <person name="Fischer M.G."/>
            <person name="Hackl T."/>
            <person name="Roman M."/>
        </authorList>
    </citation>
    <scope>NUCLEOTIDE SEQUENCE [LARGE SCALE GENOMIC DNA]</scope>
    <source>
        <strain evidence="1 2">Cflag</strain>
    </source>
</reference>
<sequence length="737" mass="77396">MASGSGVPQEQARAKVFTRRAVEWLCVLVPAAFWLHWNASRLAGALYKAGSAFLEAGANPETASAPYGASAALHVLTAVAFVAASLALLGRRQPLALVGPPPSIDDASAASSEAVASLGKTGSFLPREPGAPAAQYCDGAEDLDNAERSAIDPLRPTVVLGASGKRFDPEAVGGSGAPGSAAAAAAAGATAAAVPADVVPAVYAAHGLGQVASGDAAALYADMVRRVVSGCVYQDPARIAYAADGRLYPSNGFSLAHRVVGADEPRDAMSWVGIRRLAKLQEAVESVVAEGVAGDVLECGVLFGGAAVAAKAVLRAKGADAGPDARRVLCADTFVPPAAEDFVPASERPLASRVANWAAVHALRAMALMLPDSLLQSVMRTVDAVMPDGVRSFPKMTDKGDLDPALVRWARCVMEAAGHPDVPVRTRVSAGLHRVRSHFARLGLLDDNVVFLRGFFSASLDSSKRMWPDGHPALRAVAVLRLDGDTYESTWTALEGAYERLSPRGFCIVDDYGSFPGCKRAVDQFRKERGITAPFEQIDAHAVQWRKGDEEPFAAGFRHEPSGAAGRTIASVAGLIVWTRQVAQPDGTMSETRSLEPMAALFVSASEVVTALRVPGAEPLRQRSLLDLRAELLVAEDVDTVFVDTPSQLADEVVGLTRAAAEAPAKQQPQAMAASHKTRLPSLSSVLAKMGLEPAELEPMPLCGTGELDCMGPRSQQRALSEKIHTFFTCTDPDRLL</sequence>
<gene>
    <name evidence="1" type="ORF">FNF31_05059</name>
</gene>
<comment type="caution">
    <text evidence="1">The sequence shown here is derived from an EMBL/GenBank/DDBJ whole genome shotgun (WGS) entry which is preliminary data.</text>
</comment>
<proteinExistence type="predicted"/>
<evidence type="ECO:0000313" key="1">
    <source>
        <dbReference type="EMBL" id="KAA0158996.1"/>
    </source>
</evidence>
<dbReference type="AlphaFoldDB" id="A0A5A8D0X1"/>
<dbReference type="Pfam" id="PF05711">
    <property type="entry name" value="TylF"/>
    <property type="match status" value="2"/>
</dbReference>
<dbReference type="Gene3D" id="3.40.50.150">
    <property type="entry name" value="Vaccinia Virus protein VP39"/>
    <property type="match status" value="1"/>
</dbReference>
<dbReference type="EMBL" id="VLTM01000059">
    <property type="protein sequence ID" value="KAA0158996.1"/>
    <property type="molecule type" value="Genomic_DNA"/>
</dbReference>
<dbReference type="PANTHER" id="PTHR40036:SF1">
    <property type="entry name" value="MACROCIN O-METHYLTRANSFERASE"/>
    <property type="match status" value="1"/>
</dbReference>
<dbReference type="InterPro" id="IPR029063">
    <property type="entry name" value="SAM-dependent_MTases_sf"/>
</dbReference>
<evidence type="ECO:0000313" key="2">
    <source>
        <dbReference type="Proteomes" id="UP000325113"/>
    </source>
</evidence>
<dbReference type="Proteomes" id="UP000325113">
    <property type="component" value="Unassembled WGS sequence"/>
</dbReference>
<evidence type="ECO:0008006" key="3">
    <source>
        <dbReference type="Google" id="ProtNLM"/>
    </source>
</evidence>
<dbReference type="PANTHER" id="PTHR40036">
    <property type="entry name" value="MACROCIN O-METHYLTRANSFERASE"/>
    <property type="match status" value="1"/>
</dbReference>